<dbReference type="Proteomes" id="UP000799428">
    <property type="component" value="Unassembled WGS sequence"/>
</dbReference>
<accession>A0A6G1K533</accession>
<evidence type="ECO:0000313" key="3">
    <source>
        <dbReference type="EMBL" id="KAF2707635.1"/>
    </source>
</evidence>
<proteinExistence type="predicted"/>
<keyword evidence="2" id="KW-0812">Transmembrane</keyword>
<evidence type="ECO:0000313" key="4">
    <source>
        <dbReference type="Proteomes" id="UP000799428"/>
    </source>
</evidence>
<dbReference type="AlphaFoldDB" id="A0A6G1K533"/>
<reference evidence="3" key="1">
    <citation type="journal article" date="2020" name="Stud. Mycol.">
        <title>101 Dothideomycetes genomes: a test case for predicting lifestyles and emergence of pathogens.</title>
        <authorList>
            <person name="Haridas S."/>
            <person name="Albert R."/>
            <person name="Binder M."/>
            <person name="Bloem J."/>
            <person name="Labutti K."/>
            <person name="Salamov A."/>
            <person name="Andreopoulos B."/>
            <person name="Baker S."/>
            <person name="Barry K."/>
            <person name="Bills G."/>
            <person name="Bluhm B."/>
            <person name="Cannon C."/>
            <person name="Castanera R."/>
            <person name="Culley D."/>
            <person name="Daum C."/>
            <person name="Ezra D."/>
            <person name="Gonzalez J."/>
            <person name="Henrissat B."/>
            <person name="Kuo A."/>
            <person name="Liang C."/>
            <person name="Lipzen A."/>
            <person name="Lutzoni F."/>
            <person name="Magnuson J."/>
            <person name="Mondo S."/>
            <person name="Nolan M."/>
            <person name="Ohm R."/>
            <person name="Pangilinan J."/>
            <person name="Park H.-J."/>
            <person name="Ramirez L."/>
            <person name="Alfaro M."/>
            <person name="Sun H."/>
            <person name="Tritt A."/>
            <person name="Yoshinaga Y."/>
            <person name="Zwiers L.-H."/>
            <person name="Turgeon B."/>
            <person name="Goodwin S."/>
            <person name="Spatafora J."/>
            <person name="Crous P."/>
            <person name="Grigoriev I."/>
        </authorList>
    </citation>
    <scope>NUCLEOTIDE SEQUENCE</scope>
    <source>
        <strain evidence="3">CBS 279.74</strain>
    </source>
</reference>
<keyword evidence="2" id="KW-0472">Membrane</keyword>
<keyword evidence="2" id="KW-1133">Transmembrane helix</keyword>
<protein>
    <submittedName>
        <fullName evidence="3">Uncharacterized protein</fullName>
    </submittedName>
</protein>
<name>A0A6G1K533_9PLEO</name>
<evidence type="ECO:0000256" key="1">
    <source>
        <dbReference type="SAM" id="MobiDB-lite"/>
    </source>
</evidence>
<keyword evidence="4" id="KW-1185">Reference proteome</keyword>
<organism evidence="3 4">
    <name type="scientific">Pleomassaria siparia CBS 279.74</name>
    <dbReference type="NCBI Taxonomy" id="1314801"/>
    <lineage>
        <taxon>Eukaryota</taxon>
        <taxon>Fungi</taxon>
        <taxon>Dikarya</taxon>
        <taxon>Ascomycota</taxon>
        <taxon>Pezizomycotina</taxon>
        <taxon>Dothideomycetes</taxon>
        <taxon>Pleosporomycetidae</taxon>
        <taxon>Pleosporales</taxon>
        <taxon>Pleomassariaceae</taxon>
        <taxon>Pleomassaria</taxon>
    </lineage>
</organism>
<feature type="transmembrane region" description="Helical" evidence="2">
    <location>
        <begin position="79"/>
        <end position="100"/>
    </location>
</feature>
<feature type="region of interest" description="Disordered" evidence="1">
    <location>
        <begin position="114"/>
        <end position="140"/>
    </location>
</feature>
<evidence type="ECO:0000256" key="2">
    <source>
        <dbReference type="SAM" id="Phobius"/>
    </source>
</evidence>
<feature type="region of interest" description="Disordered" evidence="1">
    <location>
        <begin position="153"/>
        <end position="174"/>
    </location>
</feature>
<feature type="compositionally biased region" description="Acidic residues" evidence="1">
    <location>
        <begin position="125"/>
        <end position="137"/>
    </location>
</feature>
<dbReference type="EMBL" id="MU005773">
    <property type="protein sequence ID" value="KAF2707635.1"/>
    <property type="molecule type" value="Genomic_DNA"/>
</dbReference>
<sequence length="194" mass="21947">MHLHLLYSSIQLRILSIHVQQKNPEPLPHITMPSIFAHALSELTCFIRSSLPILFPDHMSKLPTNVYGNDDATKPRGSLVFAFDIIIYTILLLIVLLLMYPQFPLGVGGPMVNGGEGGNETMDKEQEEEDDMHDDEDEKTKDSMWWARWFGTKRKTKKSSAGGGQNGDREVRRRVSRVSRLEIACGGLPRMIRS</sequence>
<gene>
    <name evidence="3" type="ORF">K504DRAFT_511489</name>
</gene>